<dbReference type="InterPro" id="IPR016192">
    <property type="entry name" value="APOBEC/CMP_deaminase_Zn-bd"/>
</dbReference>
<accession>D1PYM3</accession>
<reference evidence="17 18" key="1">
    <citation type="submission" date="2009-10" db="EMBL/GenBank/DDBJ databases">
        <authorList>
            <person name="Qin X."/>
            <person name="Bachman B."/>
            <person name="Battles P."/>
            <person name="Bell A."/>
            <person name="Bess C."/>
            <person name="Bickham C."/>
            <person name="Chaboub L."/>
            <person name="Chen D."/>
            <person name="Coyle M."/>
            <person name="Deiros D.R."/>
            <person name="Dinh H."/>
            <person name="Forbes L."/>
            <person name="Fowler G."/>
            <person name="Francisco L."/>
            <person name="Fu Q."/>
            <person name="Gubbala S."/>
            <person name="Hale W."/>
            <person name="Han Y."/>
            <person name="Hemphill L."/>
            <person name="Highlander S.K."/>
            <person name="Hirani K."/>
            <person name="Hogues M."/>
            <person name="Jackson L."/>
            <person name="Jakkamsetti A."/>
            <person name="Javaid M."/>
            <person name="Jiang H."/>
            <person name="Korchina V."/>
            <person name="Kovar C."/>
            <person name="Lara F."/>
            <person name="Lee S."/>
            <person name="Mata R."/>
            <person name="Mathew T."/>
            <person name="Moen C."/>
            <person name="Morales K."/>
            <person name="Munidasa M."/>
            <person name="Nazareth L."/>
            <person name="Ngo R."/>
            <person name="Nguyen L."/>
            <person name="Okwuonu G."/>
            <person name="Ongeri F."/>
            <person name="Patil S."/>
            <person name="Petrosino J."/>
            <person name="Pham C."/>
            <person name="Pham P."/>
            <person name="Pu L.-L."/>
            <person name="Puazo M."/>
            <person name="Raj R."/>
            <person name="Reid J."/>
            <person name="Rouhana J."/>
            <person name="Saada N."/>
            <person name="Shang Y."/>
            <person name="Simmons D."/>
            <person name="Thornton R."/>
            <person name="Warren J."/>
            <person name="Weissenberger G."/>
            <person name="Zhang J."/>
            <person name="Zhang L."/>
            <person name="Zhou C."/>
            <person name="Zhu D."/>
            <person name="Muzny D."/>
            <person name="Worley K."/>
            <person name="Gibbs R."/>
        </authorList>
    </citation>
    <scope>NUCLEOTIDE SEQUENCE [LARGE SCALE GENOMIC DNA]</scope>
    <source>
        <strain evidence="17 18">DSM 17361</strain>
    </source>
</reference>
<dbReference type="eggNOG" id="COG0295">
    <property type="taxonomic scope" value="Bacteria"/>
</dbReference>
<dbReference type="Pfam" id="PF00383">
    <property type="entry name" value="dCMP_cyt_deam_1"/>
    <property type="match status" value="1"/>
</dbReference>
<dbReference type="InterPro" id="IPR002125">
    <property type="entry name" value="CMP_dCMP_dom"/>
</dbReference>
<keyword evidence="8 13" id="KW-0862">Zinc</keyword>
<dbReference type="PROSITE" id="PS51747">
    <property type="entry name" value="CYT_DCMP_DEAMINASES_2"/>
    <property type="match status" value="1"/>
</dbReference>
<feature type="active site" description="Proton donor" evidence="12">
    <location>
        <position position="81"/>
    </location>
</feature>
<dbReference type="GO" id="GO:0005829">
    <property type="term" value="C:cytosol"/>
    <property type="evidence" value="ECO:0007669"/>
    <property type="project" value="TreeGrafter"/>
</dbReference>
<dbReference type="HOGENOM" id="CLU_097262_1_0_10"/>
<dbReference type="EC" id="3.5.4.5" evidence="4 14"/>
<evidence type="ECO:0000256" key="6">
    <source>
        <dbReference type="ARBA" id="ARBA00022723"/>
    </source>
</evidence>
<dbReference type="InterPro" id="IPR016193">
    <property type="entry name" value="Cytidine_deaminase-like"/>
</dbReference>
<evidence type="ECO:0000256" key="1">
    <source>
        <dbReference type="ARBA" id="ARBA00001947"/>
    </source>
</evidence>
<feature type="binding site" evidence="13">
    <location>
        <position position="118"/>
    </location>
    <ligand>
        <name>Zn(2+)</name>
        <dbReference type="ChEBI" id="CHEBI:29105"/>
        <note>catalytic</note>
    </ligand>
</feature>
<dbReference type="GO" id="GO:0055086">
    <property type="term" value="P:nucleobase-containing small molecule metabolic process"/>
    <property type="evidence" value="ECO:0007669"/>
    <property type="project" value="UniProtKB-ARBA"/>
</dbReference>
<feature type="domain" description="CMP/dCMP-type deaminase" evidence="16">
    <location>
        <begin position="27"/>
        <end position="163"/>
    </location>
</feature>
<feature type="binding site" evidence="13">
    <location>
        <position position="79"/>
    </location>
    <ligand>
        <name>Zn(2+)</name>
        <dbReference type="ChEBI" id="CHEBI:29105"/>
        <note>catalytic</note>
    </ligand>
</feature>
<organism evidence="17 18">
    <name type="scientific">Hallella bergensis DSM 17361</name>
    <dbReference type="NCBI Taxonomy" id="585502"/>
    <lineage>
        <taxon>Bacteria</taxon>
        <taxon>Pseudomonadati</taxon>
        <taxon>Bacteroidota</taxon>
        <taxon>Bacteroidia</taxon>
        <taxon>Bacteroidales</taxon>
        <taxon>Prevotellaceae</taxon>
        <taxon>Hallella</taxon>
    </lineage>
</organism>
<evidence type="ECO:0000256" key="4">
    <source>
        <dbReference type="ARBA" id="ARBA00012783"/>
    </source>
</evidence>
<keyword evidence="18" id="KW-1185">Reference proteome</keyword>
<evidence type="ECO:0000256" key="13">
    <source>
        <dbReference type="PIRSR" id="PIRSR606262-3"/>
    </source>
</evidence>
<dbReference type="NCBIfam" id="NF004064">
    <property type="entry name" value="PRK05578.1"/>
    <property type="match status" value="1"/>
</dbReference>
<keyword evidence="6 13" id="KW-0479">Metal-binding</keyword>
<dbReference type="Gene3D" id="3.40.140.10">
    <property type="entry name" value="Cytidine Deaminase, domain 2"/>
    <property type="match status" value="1"/>
</dbReference>
<dbReference type="EMBL" id="ACKS01000078">
    <property type="protein sequence ID" value="EFA43568.1"/>
    <property type="molecule type" value="Genomic_DNA"/>
</dbReference>
<dbReference type="GO" id="GO:0004126">
    <property type="term" value="F:cytidine deaminase activity"/>
    <property type="evidence" value="ECO:0007669"/>
    <property type="project" value="UniProtKB-UniRule"/>
</dbReference>
<evidence type="ECO:0000256" key="10">
    <source>
        <dbReference type="ARBA" id="ARBA00049252"/>
    </source>
</evidence>
<gene>
    <name evidence="17" type="primary">cdd</name>
    <name evidence="17" type="ORF">HMPREF0645_2058</name>
</gene>
<dbReference type="CDD" id="cd01283">
    <property type="entry name" value="cytidine_deaminase"/>
    <property type="match status" value="1"/>
</dbReference>
<dbReference type="GO" id="GO:0008270">
    <property type="term" value="F:zinc ion binding"/>
    <property type="evidence" value="ECO:0007669"/>
    <property type="project" value="UniProtKB-UniRule"/>
</dbReference>
<feature type="binding site" evidence="13">
    <location>
        <position position="121"/>
    </location>
    <ligand>
        <name>Zn(2+)</name>
        <dbReference type="ChEBI" id="CHEBI:29105"/>
        <note>catalytic</note>
    </ligand>
</feature>
<evidence type="ECO:0000313" key="18">
    <source>
        <dbReference type="Proteomes" id="UP000003160"/>
    </source>
</evidence>
<dbReference type="PANTHER" id="PTHR11644:SF2">
    <property type="entry name" value="CYTIDINE DEAMINASE"/>
    <property type="match status" value="1"/>
</dbReference>
<evidence type="ECO:0000256" key="11">
    <source>
        <dbReference type="ARBA" id="ARBA00049558"/>
    </source>
</evidence>
<protein>
    <recommendedName>
        <fullName evidence="5 14">Cytidine deaminase</fullName>
        <ecNumber evidence="4 14">3.5.4.5</ecNumber>
    </recommendedName>
    <alternativeName>
        <fullName evidence="9 14">Cytidine aminohydrolase</fullName>
    </alternativeName>
</protein>
<proteinExistence type="inferred from homology"/>
<name>D1PYM3_9BACT</name>
<keyword evidence="15" id="KW-0175">Coiled coil</keyword>
<comment type="similarity">
    <text evidence="3 14">Belongs to the cytidine and deoxycytidylate deaminase family.</text>
</comment>
<comment type="catalytic activity">
    <reaction evidence="10 14">
        <text>2'-deoxycytidine + H2O + H(+) = 2'-deoxyuridine + NH4(+)</text>
        <dbReference type="Rhea" id="RHEA:13433"/>
        <dbReference type="ChEBI" id="CHEBI:15377"/>
        <dbReference type="ChEBI" id="CHEBI:15378"/>
        <dbReference type="ChEBI" id="CHEBI:15698"/>
        <dbReference type="ChEBI" id="CHEBI:16450"/>
        <dbReference type="ChEBI" id="CHEBI:28938"/>
        <dbReference type="EC" id="3.5.4.5"/>
    </reaction>
</comment>
<comment type="caution">
    <text evidence="17">The sequence shown here is derived from an EMBL/GenBank/DDBJ whole genome shotgun (WGS) entry which is preliminary data.</text>
</comment>
<evidence type="ECO:0000256" key="12">
    <source>
        <dbReference type="PIRSR" id="PIRSR606262-1"/>
    </source>
</evidence>
<dbReference type="NCBIfam" id="TIGR01354">
    <property type="entry name" value="cyt_deam_tetra"/>
    <property type="match status" value="1"/>
</dbReference>
<dbReference type="GO" id="GO:0042802">
    <property type="term" value="F:identical protein binding"/>
    <property type="evidence" value="ECO:0007669"/>
    <property type="project" value="UniProtKB-ARBA"/>
</dbReference>
<dbReference type="Proteomes" id="UP000003160">
    <property type="component" value="Unassembled WGS sequence"/>
</dbReference>
<comment type="function">
    <text evidence="2 14">This enzyme scavenges exogenous and endogenous cytidine and 2'-deoxycytidine for UMP synthesis.</text>
</comment>
<evidence type="ECO:0000256" key="3">
    <source>
        <dbReference type="ARBA" id="ARBA00006576"/>
    </source>
</evidence>
<evidence type="ECO:0000259" key="16">
    <source>
        <dbReference type="PROSITE" id="PS51747"/>
    </source>
</evidence>
<comment type="catalytic activity">
    <reaction evidence="11 14">
        <text>cytidine + H2O + H(+) = uridine + NH4(+)</text>
        <dbReference type="Rhea" id="RHEA:16069"/>
        <dbReference type="ChEBI" id="CHEBI:15377"/>
        <dbReference type="ChEBI" id="CHEBI:15378"/>
        <dbReference type="ChEBI" id="CHEBI:16704"/>
        <dbReference type="ChEBI" id="CHEBI:17562"/>
        <dbReference type="ChEBI" id="CHEBI:28938"/>
        <dbReference type="EC" id="3.5.4.5"/>
    </reaction>
</comment>
<evidence type="ECO:0000256" key="8">
    <source>
        <dbReference type="ARBA" id="ARBA00022833"/>
    </source>
</evidence>
<sequence length="167" mass="18638">MNQNTEIMERIKIEIDMERCSLEELSEEERNLVQRAIDATQNSYAKYSRFYVGAAVLLNNGEVFIGANQENAAFPSGLCAERTALFSAQANRPDQPVRMLAVAARNNTGLLSAPITPCGSCRQVILEIESRYGKPIEILLYGKEGVYKIKSVKDLLPLSFEDTDMEV</sequence>
<keyword evidence="7 14" id="KW-0378">Hydrolase</keyword>
<dbReference type="GO" id="GO:0072527">
    <property type="term" value="P:pyrimidine-containing compound metabolic process"/>
    <property type="evidence" value="ECO:0007669"/>
    <property type="project" value="UniProtKB-ARBA"/>
</dbReference>
<dbReference type="RefSeq" id="WP_007174161.1">
    <property type="nucleotide sequence ID" value="NZ_GG704781.1"/>
</dbReference>
<evidence type="ECO:0000256" key="15">
    <source>
        <dbReference type="SAM" id="Coils"/>
    </source>
</evidence>
<dbReference type="PROSITE" id="PS00903">
    <property type="entry name" value="CYT_DCMP_DEAMINASES_1"/>
    <property type="match status" value="1"/>
</dbReference>
<dbReference type="InterPro" id="IPR006262">
    <property type="entry name" value="Cyt_deam_tetra"/>
</dbReference>
<dbReference type="InterPro" id="IPR050202">
    <property type="entry name" value="Cyt/Deoxycyt_deaminase"/>
</dbReference>
<comment type="cofactor">
    <cofactor evidence="1 13 14">
        <name>Zn(2+)</name>
        <dbReference type="ChEBI" id="CHEBI:29105"/>
    </cofactor>
</comment>
<dbReference type="SUPFAM" id="SSF53927">
    <property type="entry name" value="Cytidine deaminase-like"/>
    <property type="match status" value="1"/>
</dbReference>
<evidence type="ECO:0000256" key="9">
    <source>
        <dbReference type="ARBA" id="ARBA00032005"/>
    </source>
</evidence>
<evidence type="ECO:0000256" key="2">
    <source>
        <dbReference type="ARBA" id="ARBA00003949"/>
    </source>
</evidence>
<dbReference type="PANTHER" id="PTHR11644">
    <property type="entry name" value="CYTIDINE DEAMINASE"/>
    <property type="match status" value="1"/>
</dbReference>
<evidence type="ECO:0000256" key="5">
    <source>
        <dbReference type="ARBA" id="ARBA00018266"/>
    </source>
</evidence>
<evidence type="ECO:0000256" key="14">
    <source>
        <dbReference type="RuleBase" id="RU364006"/>
    </source>
</evidence>
<feature type="coiled-coil region" evidence="15">
    <location>
        <begin position="8"/>
        <end position="42"/>
    </location>
</feature>
<evidence type="ECO:0000256" key="7">
    <source>
        <dbReference type="ARBA" id="ARBA00022801"/>
    </source>
</evidence>
<dbReference type="AlphaFoldDB" id="D1PYM3"/>
<evidence type="ECO:0000313" key="17">
    <source>
        <dbReference type="EMBL" id="EFA43568.1"/>
    </source>
</evidence>